<dbReference type="PANTHER" id="PTHR10745">
    <property type="entry name" value="GLYCYL-TRNA SYNTHETASE/DNA POLYMERASE SUBUNIT GAMMA-2"/>
    <property type="match status" value="1"/>
</dbReference>
<dbReference type="PANTHER" id="PTHR10745:SF8">
    <property type="entry name" value="DNA POLYMERASE SUBUNIT GAMMA-2, MITOCHONDRIAL"/>
    <property type="match status" value="1"/>
</dbReference>
<dbReference type="GO" id="GO:0005737">
    <property type="term" value="C:cytoplasm"/>
    <property type="evidence" value="ECO:0007669"/>
    <property type="project" value="InterPro"/>
</dbReference>
<reference evidence="10" key="2">
    <citation type="submission" date="2021-04" db="EMBL/GenBank/DDBJ databases">
        <authorList>
            <person name="Gilroy R."/>
        </authorList>
    </citation>
    <scope>NUCLEOTIDE SEQUENCE</scope>
    <source>
        <strain evidence="10">14975</strain>
    </source>
</reference>
<evidence type="ECO:0000256" key="3">
    <source>
        <dbReference type="ARBA" id="ARBA00022490"/>
    </source>
</evidence>
<keyword evidence="6" id="KW-0067">ATP-binding</keyword>
<evidence type="ECO:0000256" key="4">
    <source>
        <dbReference type="ARBA" id="ARBA00022598"/>
    </source>
</evidence>
<proteinExistence type="inferred from homology"/>
<dbReference type="GO" id="GO:0004820">
    <property type="term" value="F:glycine-tRNA ligase activity"/>
    <property type="evidence" value="ECO:0007669"/>
    <property type="project" value="UniProtKB-EC"/>
</dbReference>
<reference evidence="10" key="1">
    <citation type="journal article" date="2021" name="PeerJ">
        <title>Extensive microbial diversity within the chicken gut microbiome revealed by metagenomics and culture.</title>
        <authorList>
            <person name="Gilroy R."/>
            <person name="Ravi A."/>
            <person name="Getino M."/>
            <person name="Pursley I."/>
            <person name="Horton D.L."/>
            <person name="Alikhan N.F."/>
            <person name="Baker D."/>
            <person name="Gharbi K."/>
            <person name="Hall N."/>
            <person name="Watson M."/>
            <person name="Adriaenssens E.M."/>
            <person name="Foster-Nyarko E."/>
            <person name="Jarju S."/>
            <person name="Secka A."/>
            <person name="Antonio M."/>
            <person name="Oren A."/>
            <person name="Chaudhuri R.R."/>
            <person name="La Ragione R."/>
            <person name="Hildebrand F."/>
            <person name="Pallen M.J."/>
        </authorList>
    </citation>
    <scope>NUCLEOTIDE SEQUENCE</scope>
    <source>
        <strain evidence="10">14975</strain>
    </source>
</reference>
<evidence type="ECO:0000256" key="1">
    <source>
        <dbReference type="ARBA" id="ARBA00008226"/>
    </source>
</evidence>
<evidence type="ECO:0000256" key="7">
    <source>
        <dbReference type="ARBA" id="ARBA00022917"/>
    </source>
</evidence>
<dbReference type="PRINTS" id="PR01043">
    <property type="entry name" value="TRNASYNTHGLY"/>
</dbReference>
<evidence type="ECO:0000256" key="2">
    <source>
        <dbReference type="ARBA" id="ARBA00012829"/>
    </source>
</evidence>
<keyword evidence="4 10" id="KW-0436">Ligase</keyword>
<dbReference type="InterPro" id="IPR004154">
    <property type="entry name" value="Anticodon-bd"/>
</dbReference>
<comment type="similarity">
    <text evidence="1">Belongs to the class-II aminoacyl-tRNA synthetase family.</text>
</comment>
<dbReference type="SUPFAM" id="SSF55681">
    <property type="entry name" value="Class II aaRS and biotin synthetases"/>
    <property type="match status" value="1"/>
</dbReference>
<comment type="caution">
    <text evidence="10">The sequence shown here is derived from an EMBL/GenBank/DDBJ whole genome shotgun (WGS) entry which is preliminary data.</text>
</comment>
<evidence type="ECO:0000256" key="5">
    <source>
        <dbReference type="ARBA" id="ARBA00022741"/>
    </source>
</evidence>
<dbReference type="PROSITE" id="PS50862">
    <property type="entry name" value="AA_TRNA_LIGASE_II"/>
    <property type="match status" value="1"/>
</dbReference>
<evidence type="ECO:0000256" key="6">
    <source>
        <dbReference type="ARBA" id="ARBA00022840"/>
    </source>
</evidence>
<dbReference type="InterPro" id="IPR027031">
    <property type="entry name" value="Gly-tRNA_synthase/POLG2"/>
</dbReference>
<dbReference type="SUPFAM" id="SSF52954">
    <property type="entry name" value="Class II aaRS ABD-related"/>
    <property type="match status" value="1"/>
</dbReference>
<dbReference type="AlphaFoldDB" id="A0A9D2AHL6"/>
<evidence type="ECO:0000313" key="10">
    <source>
        <dbReference type="EMBL" id="HIX20287.1"/>
    </source>
</evidence>
<accession>A0A9D2AHL6</accession>
<dbReference type="InterPro" id="IPR045864">
    <property type="entry name" value="aa-tRNA-synth_II/BPL/LPL"/>
</dbReference>
<dbReference type="Pfam" id="PF00587">
    <property type="entry name" value="tRNA-synt_2b"/>
    <property type="match status" value="1"/>
</dbReference>
<dbReference type="Gene3D" id="3.30.930.10">
    <property type="entry name" value="Bira Bifunctional Protein, Domain 2"/>
    <property type="match status" value="1"/>
</dbReference>
<dbReference type="InterPro" id="IPR002315">
    <property type="entry name" value="tRNA-synt_gly"/>
</dbReference>
<sequence>MADRTQTDPVRMEKIVSLCKRRGFIFQAAEIYGGLNGCWDYGPLGAELKRNLKDYWWRVFVQERPDIVGMDGAILTHNSVLVASGHVGGFTDPLCDCLLSKERLRADQIPAQSGVAFWWSGAAKADGSWSTKKEFSMLVPSDSDKDAKTARRGALQYYSQICGNGAQPGDMELLDERTEQVTDSVRYNPANGSLVTEARSFNLMFKTTIGAASDENDPSSIGWLRPETAQSIFCQYKNILDSSRMKLPFGIAQIGKSFRNEINPRNFTFRSREFEQMEIEYFCRAEDGLRLTDEWLEACLCFYENIGIPRDKIHILDVPDGERAFYSKKTYDLEYAFPFGVQELQGIAYRTDYDLSRHQEGSGKPMEYFDEATRERFIPHVVEPSAGCDRTVLAVICEAYDEEELGKDGKSDVRTVMRFHPRMAPIKAAIFPLLKKNEQQVRIAHEIERELRPYMNVFYDEAGAVGRRYRRQDEVGTPFCITVDFETLGEGDDASLKDTVTIRHRDSMEQERVAVKDVLHWLLRRIH</sequence>
<dbReference type="GO" id="GO:0005524">
    <property type="term" value="F:ATP binding"/>
    <property type="evidence" value="ECO:0007669"/>
    <property type="project" value="UniProtKB-KW"/>
</dbReference>
<dbReference type="InterPro" id="IPR036621">
    <property type="entry name" value="Anticodon-bd_dom_sf"/>
</dbReference>
<dbReference type="CDD" id="cd00774">
    <property type="entry name" value="GlyRS-like_core"/>
    <property type="match status" value="1"/>
</dbReference>
<dbReference type="Gene3D" id="3.40.50.800">
    <property type="entry name" value="Anticodon-binding domain"/>
    <property type="match status" value="1"/>
</dbReference>
<name>A0A9D2AHL6_9BACT</name>
<keyword evidence="8" id="KW-0030">Aminoacyl-tRNA synthetase</keyword>
<dbReference type="Pfam" id="PF03129">
    <property type="entry name" value="HGTP_anticodon"/>
    <property type="match status" value="1"/>
</dbReference>
<dbReference type="EMBL" id="DXFQ01000124">
    <property type="protein sequence ID" value="HIX20287.1"/>
    <property type="molecule type" value="Genomic_DNA"/>
</dbReference>
<feature type="domain" description="Aminoacyl-transfer RNA synthetases class-II family profile" evidence="9">
    <location>
        <begin position="172"/>
        <end position="421"/>
    </location>
</feature>
<keyword evidence="3" id="KW-0963">Cytoplasm</keyword>
<protein>
    <recommendedName>
        <fullName evidence="2">glycine--tRNA ligase</fullName>
        <ecNumber evidence="2">6.1.1.14</ecNumber>
    </recommendedName>
</protein>
<keyword evidence="7" id="KW-0648">Protein biosynthesis</keyword>
<dbReference type="Proteomes" id="UP000823964">
    <property type="component" value="Unassembled WGS sequence"/>
</dbReference>
<dbReference type="NCBIfam" id="TIGR00389">
    <property type="entry name" value="glyS_dimeric"/>
    <property type="match status" value="1"/>
</dbReference>
<gene>
    <name evidence="10" type="ORF">H9862_06785</name>
</gene>
<dbReference type="GO" id="GO:0006426">
    <property type="term" value="P:glycyl-tRNA aminoacylation"/>
    <property type="evidence" value="ECO:0007669"/>
    <property type="project" value="InterPro"/>
</dbReference>
<keyword evidence="5" id="KW-0547">Nucleotide-binding</keyword>
<organism evidence="10 11">
    <name type="scientific">Candidatus Akkermansia intestinigallinarum</name>
    <dbReference type="NCBI Taxonomy" id="2838431"/>
    <lineage>
        <taxon>Bacteria</taxon>
        <taxon>Pseudomonadati</taxon>
        <taxon>Verrucomicrobiota</taxon>
        <taxon>Verrucomicrobiia</taxon>
        <taxon>Verrucomicrobiales</taxon>
        <taxon>Akkermansiaceae</taxon>
        <taxon>Akkermansia</taxon>
    </lineage>
</organism>
<dbReference type="InterPro" id="IPR006195">
    <property type="entry name" value="aa-tRNA-synth_II"/>
</dbReference>
<evidence type="ECO:0000259" key="9">
    <source>
        <dbReference type="PROSITE" id="PS50862"/>
    </source>
</evidence>
<evidence type="ECO:0000256" key="8">
    <source>
        <dbReference type="ARBA" id="ARBA00023146"/>
    </source>
</evidence>
<evidence type="ECO:0000313" key="11">
    <source>
        <dbReference type="Proteomes" id="UP000823964"/>
    </source>
</evidence>
<dbReference type="EC" id="6.1.1.14" evidence="2"/>
<dbReference type="InterPro" id="IPR033731">
    <property type="entry name" value="GlyRS-like_core"/>
</dbReference>
<dbReference type="InterPro" id="IPR002314">
    <property type="entry name" value="aa-tRNA-synt_IIb"/>
</dbReference>
<dbReference type="NCBIfam" id="NF003211">
    <property type="entry name" value="PRK04173.1"/>
    <property type="match status" value="1"/>
</dbReference>